<protein>
    <submittedName>
        <fullName evidence="14">TonB-dependent receptor</fullName>
    </submittedName>
</protein>
<comment type="caution">
    <text evidence="14">The sequence shown here is derived from an EMBL/GenBank/DDBJ whole genome shotgun (WGS) entry which is preliminary data.</text>
</comment>
<evidence type="ECO:0000259" key="12">
    <source>
        <dbReference type="Pfam" id="PF00593"/>
    </source>
</evidence>
<dbReference type="EMBL" id="JBDKWZ010000024">
    <property type="protein sequence ID" value="MEN7551620.1"/>
    <property type="molecule type" value="Genomic_DNA"/>
</dbReference>
<evidence type="ECO:0000256" key="2">
    <source>
        <dbReference type="ARBA" id="ARBA00022448"/>
    </source>
</evidence>
<dbReference type="InterPro" id="IPR036942">
    <property type="entry name" value="Beta-barrel_TonB_sf"/>
</dbReference>
<dbReference type="PROSITE" id="PS52016">
    <property type="entry name" value="TONB_DEPENDENT_REC_3"/>
    <property type="match status" value="1"/>
</dbReference>
<dbReference type="NCBIfam" id="TIGR04057">
    <property type="entry name" value="SusC_RagA_signa"/>
    <property type="match status" value="1"/>
</dbReference>
<dbReference type="InterPro" id="IPR000531">
    <property type="entry name" value="Beta-barrel_TonB"/>
</dbReference>
<keyword evidence="2 10" id="KW-0813">Transport</keyword>
<dbReference type="PANTHER" id="PTHR30069">
    <property type="entry name" value="TONB-DEPENDENT OUTER MEMBRANE RECEPTOR"/>
    <property type="match status" value="1"/>
</dbReference>
<gene>
    <name evidence="14" type="ORF">AAG747_27140</name>
</gene>
<evidence type="ECO:0000256" key="1">
    <source>
        <dbReference type="ARBA" id="ARBA00004571"/>
    </source>
</evidence>
<evidence type="ECO:0000256" key="8">
    <source>
        <dbReference type="ARBA" id="ARBA00023170"/>
    </source>
</evidence>
<keyword evidence="4 10" id="KW-0812">Transmembrane</keyword>
<dbReference type="Pfam" id="PF13715">
    <property type="entry name" value="CarbopepD_reg_2"/>
    <property type="match status" value="1"/>
</dbReference>
<keyword evidence="6 11" id="KW-0798">TonB box</keyword>
<evidence type="ECO:0000256" key="10">
    <source>
        <dbReference type="PROSITE-ProRule" id="PRU01360"/>
    </source>
</evidence>
<dbReference type="Pfam" id="PF07715">
    <property type="entry name" value="Plug"/>
    <property type="match status" value="1"/>
</dbReference>
<evidence type="ECO:0000313" key="15">
    <source>
        <dbReference type="Proteomes" id="UP001403385"/>
    </source>
</evidence>
<evidence type="ECO:0000259" key="13">
    <source>
        <dbReference type="Pfam" id="PF07715"/>
    </source>
</evidence>
<keyword evidence="8 14" id="KW-0675">Receptor</keyword>
<dbReference type="Pfam" id="PF00593">
    <property type="entry name" value="TonB_dep_Rec_b-barrel"/>
    <property type="match status" value="1"/>
</dbReference>
<name>A0AAW9S8V7_9BACT</name>
<dbReference type="GO" id="GO:0009279">
    <property type="term" value="C:cell outer membrane"/>
    <property type="evidence" value="ECO:0007669"/>
    <property type="project" value="UniProtKB-SubCell"/>
</dbReference>
<dbReference type="SUPFAM" id="SSF56935">
    <property type="entry name" value="Porins"/>
    <property type="match status" value="1"/>
</dbReference>
<dbReference type="GO" id="GO:0044718">
    <property type="term" value="P:siderophore transmembrane transport"/>
    <property type="evidence" value="ECO:0007669"/>
    <property type="project" value="TreeGrafter"/>
</dbReference>
<dbReference type="RefSeq" id="WP_346824400.1">
    <property type="nucleotide sequence ID" value="NZ_JBDKWZ010000024.1"/>
</dbReference>
<dbReference type="InterPro" id="IPR037066">
    <property type="entry name" value="Plug_dom_sf"/>
</dbReference>
<dbReference type="InterPro" id="IPR023996">
    <property type="entry name" value="TonB-dep_OMP_SusC/RagA"/>
</dbReference>
<comment type="subcellular location">
    <subcellularLocation>
        <location evidence="1 10">Cell outer membrane</location>
        <topology evidence="1 10">Multi-pass membrane protein</topology>
    </subcellularLocation>
</comment>
<dbReference type="Proteomes" id="UP001403385">
    <property type="component" value="Unassembled WGS sequence"/>
</dbReference>
<dbReference type="InterPro" id="IPR023997">
    <property type="entry name" value="TonB-dep_OMP_SusC/RagA_CS"/>
</dbReference>
<dbReference type="InterPro" id="IPR008969">
    <property type="entry name" value="CarboxyPept-like_regulatory"/>
</dbReference>
<evidence type="ECO:0000256" key="5">
    <source>
        <dbReference type="ARBA" id="ARBA00022729"/>
    </source>
</evidence>
<dbReference type="SUPFAM" id="SSF49464">
    <property type="entry name" value="Carboxypeptidase regulatory domain-like"/>
    <property type="match status" value="1"/>
</dbReference>
<dbReference type="AlphaFoldDB" id="A0AAW9S8V7"/>
<feature type="domain" description="TonB-dependent receptor plug" evidence="13">
    <location>
        <begin position="225"/>
        <end position="330"/>
    </location>
</feature>
<keyword evidence="7 10" id="KW-0472">Membrane</keyword>
<dbReference type="InterPro" id="IPR012910">
    <property type="entry name" value="Plug_dom"/>
</dbReference>
<dbReference type="Gene3D" id="2.170.130.10">
    <property type="entry name" value="TonB-dependent receptor, plug domain"/>
    <property type="match status" value="1"/>
</dbReference>
<evidence type="ECO:0000256" key="11">
    <source>
        <dbReference type="RuleBase" id="RU003357"/>
    </source>
</evidence>
<dbReference type="GO" id="GO:0015344">
    <property type="term" value="F:siderophore uptake transmembrane transporter activity"/>
    <property type="evidence" value="ECO:0007669"/>
    <property type="project" value="TreeGrafter"/>
</dbReference>
<evidence type="ECO:0000313" key="14">
    <source>
        <dbReference type="EMBL" id="MEN7551620.1"/>
    </source>
</evidence>
<organism evidence="14 15">
    <name type="scientific">Rapidithrix thailandica</name>
    <dbReference type="NCBI Taxonomy" id="413964"/>
    <lineage>
        <taxon>Bacteria</taxon>
        <taxon>Pseudomonadati</taxon>
        <taxon>Bacteroidota</taxon>
        <taxon>Cytophagia</taxon>
        <taxon>Cytophagales</taxon>
        <taxon>Flammeovirgaceae</taxon>
        <taxon>Rapidithrix</taxon>
    </lineage>
</organism>
<sequence>MNFHVQNLLIQMSRNTLIGIVLQCVLTGVLFAHNLEGQQLREVKVNIQAHDITLEEALTLIEKQTQFKFSYVRSQIPLNKKVTLTTNHQDLEVLLQDIAREANVSFKRVNNQIGVKKNPVVQAVVDEEVQQDRLITGTVIETGSKEPLVGATVLVKGTSIGTITDLDGNFKLSVPAGKEQLVVSSVGYEIKEITLGSQDKITVTLSVAVKALEEVVVIGYGVQQKADLTGAVSSVKIEEIENTPATGINHALQGRMPGVTVYRNSGAPGSSASIRIRGIGTFGNTDPLYVVDGMPIENLNDINPNNIERIDVLKDAAASAIYGSRAANGVVLINTKSGSKEGKLNVAFNTYHGIQQPSKKLEVLNAEQRNLIHAEAYLNDGKTVPDYYSDPQNAITRTDWQDEIFNNAAYIGNYDVQINGGDEKAQYSFMVGHFKNEGLLTNTDYQRTTVRLNTTFNLSKNLQVGENLLISTNKNTMVNTVSDFTGALVSALLYQPDVPVYANPATGELSGAALGADIQNPVGLVNRYDRTNRRNRVFGNAFIKWDITPDVELKTSLGYDWADHKHKWFVPSVPEEGRKTSYNELNQSVRESQRWISTTTAKFQKTFGKHEVEALAGMSMEEFQSTNVDVRVSGFISEGGDARYLNAATALNWATGGREEWGLLSYFGRLNYSFDDKYLFSVNLRTDGSSKFSKDNRWGVFPSVSAGWRISSEPFFEPVQFVSNLKIRGSYGQLGNQNIWNNYPMYTRVRNTSDNDGYKVVFGEGGDAQIGRYEDGIINKDLKWEVTTQTDFGLDLGLFDDRIEITADYYLKKSTGVLLQVPITSLPGVSTAPFVNGADVENKGFEFSLGYHKREGDFKYNVTGNFSIVKNEVLSMGAGNEAIYSSSYRGKSISRTVVGEPIAHFFGYKTDGLFQSQEEVDNYTNSEGALLQKDAKPGDIKFKDINNDGIINADDRTYIGDGFPDFTYGLNFNAEYRNFDFTVFFQGVGGYQVLNTLKYTGLFVDPRYNQFEDILDRWTANNPGASVPRVTADDKNGNQRISDFFVEDANYLRLKNLTVGYTFSNLLLSKIGAKKVRVYLTAENLLTFTEYKGYDPEIGESYPENFGITELGVDRGQYPQPRTFIIGANFKF</sequence>
<dbReference type="PANTHER" id="PTHR30069:SF29">
    <property type="entry name" value="HEMOGLOBIN AND HEMOGLOBIN-HAPTOGLOBIN-BINDING PROTEIN 1-RELATED"/>
    <property type="match status" value="1"/>
</dbReference>
<keyword evidence="5" id="KW-0732">Signal</keyword>
<dbReference type="FunFam" id="2.170.130.10:FF:000008">
    <property type="entry name" value="SusC/RagA family TonB-linked outer membrane protein"/>
    <property type="match status" value="1"/>
</dbReference>
<dbReference type="Gene3D" id="2.60.40.1120">
    <property type="entry name" value="Carboxypeptidase-like, regulatory domain"/>
    <property type="match status" value="1"/>
</dbReference>
<comment type="similarity">
    <text evidence="10 11">Belongs to the TonB-dependent receptor family.</text>
</comment>
<accession>A0AAW9S8V7</accession>
<keyword evidence="9 10" id="KW-0998">Cell outer membrane</keyword>
<evidence type="ECO:0000256" key="7">
    <source>
        <dbReference type="ARBA" id="ARBA00023136"/>
    </source>
</evidence>
<evidence type="ECO:0000256" key="9">
    <source>
        <dbReference type="ARBA" id="ARBA00023237"/>
    </source>
</evidence>
<evidence type="ECO:0000256" key="6">
    <source>
        <dbReference type="ARBA" id="ARBA00023077"/>
    </source>
</evidence>
<dbReference type="InterPro" id="IPR039426">
    <property type="entry name" value="TonB-dep_rcpt-like"/>
</dbReference>
<keyword evidence="15" id="KW-1185">Reference proteome</keyword>
<dbReference type="Gene3D" id="2.40.170.20">
    <property type="entry name" value="TonB-dependent receptor, beta-barrel domain"/>
    <property type="match status" value="1"/>
</dbReference>
<proteinExistence type="inferred from homology"/>
<feature type="domain" description="TonB-dependent receptor-like beta-barrel" evidence="12">
    <location>
        <begin position="520"/>
        <end position="1085"/>
    </location>
</feature>
<evidence type="ECO:0000256" key="3">
    <source>
        <dbReference type="ARBA" id="ARBA00022452"/>
    </source>
</evidence>
<evidence type="ECO:0000256" key="4">
    <source>
        <dbReference type="ARBA" id="ARBA00022692"/>
    </source>
</evidence>
<reference evidence="14 15" key="1">
    <citation type="submission" date="2024-04" db="EMBL/GenBank/DDBJ databases">
        <title>Novel genus in family Flammeovirgaceae.</title>
        <authorList>
            <person name="Nguyen T.H."/>
            <person name="Vuong T.Q."/>
            <person name="Le H."/>
            <person name="Kim S.-G."/>
        </authorList>
    </citation>
    <scope>NUCLEOTIDE SEQUENCE [LARGE SCALE GENOMIC DNA]</scope>
    <source>
        <strain evidence="14 15">JCM 23209</strain>
    </source>
</reference>
<keyword evidence="3 10" id="KW-1134">Transmembrane beta strand</keyword>
<dbReference type="NCBIfam" id="TIGR04056">
    <property type="entry name" value="OMP_RagA_SusC"/>
    <property type="match status" value="1"/>
</dbReference>